<dbReference type="Proteomes" id="UP000734854">
    <property type="component" value="Unassembled WGS sequence"/>
</dbReference>
<dbReference type="PANTHER" id="PTHR33880">
    <property type="entry name" value="EXPRESSED PROTEIN"/>
    <property type="match status" value="1"/>
</dbReference>
<dbReference type="OrthoDB" id="406551at2759"/>
<reference evidence="2 3" key="1">
    <citation type="submission" date="2020-08" db="EMBL/GenBank/DDBJ databases">
        <title>Plant Genome Project.</title>
        <authorList>
            <person name="Zhang R.-G."/>
        </authorList>
    </citation>
    <scope>NUCLEOTIDE SEQUENCE [LARGE SCALE GENOMIC DNA]</scope>
    <source>
        <tissue evidence="2">Rhizome</tissue>
    </source>
</reference>
<evidence type="ECO:0000313" key="2">
    <source>
        <dbReference type="EMBL" id="KAG6523629.1"/>
    </source>
</evidence>
<feature type="signal peptide" evidence="1">
    <location>
        <begin position="1"/>
        <end position="26"/>
    </location>
</feature>
<sequence length="236" mass="26762">MVPFTCLSIMLLFLVVSVLFSPPCSASTSSFLPSATSRTSLDAASPTPASWPPQFHSLLYVNSSGALSLVDGALSLVDLWYDWPNSRNFNIIQHQLGTLLYNLEWGNGTSFYYTLDGDRSCRTLHFEVGILRPDWLDGANYLGLEAVDGFLCNVWEKAQFIWYYEDVETRRPVHWLFYTGQSVHVMTFEVGAVLEDAKWQAPVYCFDKEDEQNLKGQSIVSEGPLESLIRKWPLRK</sequence>
<keyword evidence="1" id="KW-0732">Signal</keyword>
<dbReference type="InterPro" id="IPR038941">
    <property type="entry name" value="At4g14100-like"/>
</dbReference>
<evidence type="ECO:0000313" key="3">
    <source>
        <dbReference type="Proteomes" id="UP000734854"/>
    </source>
</evidence>
<accession>A0A8J5HLS0</accession>
<evidence type="ECO:0008006" key="4">
    <source>
        <dbReference type="Google" id="ProtNLM"/>
    </source>
</evidence>
<proteinExistence type="predicted"/>
<dbReference type="AlphaFoldDB" id="A0A8J5HLS0"/>
<organism evidence="2 3">
    <name type="scientific">Zingiber officinale</name>
    <name type="common">Ginger</name>
    <name type="synonym">Amomum zingiber</name>
    <dbReference type="NCBI Taxonomy" id="94328"/>
    <lineage>
        <taxon>Eukaryota</taxon>
        <taxon>Viridiplantae</taxon>
        <taxon>Streptophyta</taxon>
        <taxon>Embryophyta</taxon>
        <taxon>Tracheophyta</taxon>
        <taxon>Spermatophyta</taxon>
        <taxon>Magnoliopsida</taxon>
        <taxon>Liliopsida</taxon>
        <taxon>Zingiberales</taxon>
        <taxon>Zingiberaceae</taxon>
        <taxon>Zingiber</taxon>
    </lineage>
</organism>
<dbReference type="PANTHER" id="PTHR33880:SF19">
    <property type="entry name" value="EXPRESSED PROTEIN"/>
    <property type="match status" value="1"/>
</dbReference>
<keyword evidence="3" id="KW-1185">Reference proteome</keyword>
<comment type="caution">
    <text evidence="2">The sequence shown here is derived from an EMBL/GenBank/DDBJ whole genome shotgun (WGS) entry which is preliminary data.</text>
</comment>
<evidence type="ECO:0000256" key="1">
    <source>
        <dbReference type="SAM" id="SignalP"/>
    </source>
</evidence>
<protein>
    <recommendedName>
        <fullName evidence="4">Transferase</fullName>
    </recommendedName>
</protein>
<feature type="chain" id="PRO_5035194847" description="Transferase" evidence="1">
    <location>
        <begin position="27"/>
        <end position="236"/>
    </location>
</feature>
<name>A0A8J5HLS0_ZINOF</name>
<dbReference type="EMBL" id="JACMSC010000004">
    <property type="protein sequence ID" value="KAG6523629.1"/>
    <property type="molecule type" value="Genomic_DNA"/>
</dbReference>
<gene>
    <name evidence="2" type="ORF">ZIOFF_013494</name>
</gene>